<dbReference type="SUPFAM" id="SSF81301">
    <property type="entry name" value="Nucleotidyltransferase"/>
    <property type="match status" value="1"/>
</dbReference>
<dbReference type="RefSeq" id="WP_107245187.1">
    <property type="nucleotide sequence ID" value="NZ_JAKJUA010000068.1"/>
</dbReference>
<organism evidence="2 3">
    <name type="scientific">Photobacterium frigidiphilum</name>
    <dbReference type="NCBI Taxonomy" id="264736"/>
    <lineage>
        <taxon>Bacteria</taxon>
        <taxon>Pseudomonadati</taxon>
        <taxon>Pseudomonadota</taxon>
        <taxon>Gammaproteobacteria</taxon>
        <taxon>Vibrionales</taxon>
        <taxon>Vibrionaceae</taxon>
        <taxon>Photobacterium</taxon>
    </lineage>
</organism>
<reference evidence="2 3" key="1">
    <citation type="submission" date="2018-01" db="EMBL/GenBank/DDBJ databases">
        <title>Whole genome sequencing of Histamine producing bacteria.</title>
        <authorList>
            <person name="Butler K."/>
        </authorList>
    </citation>
    <scope>NUCLEOTIDE SEQUENCE [LARGE SCALE GENOMIC DNA]</scope>
    <source>
        <strain evidence="2 3">JCM 12947</strain>
    </source>
</reference>
<feature type="chain" id="PRO_5015492120" evidence="1">
    <location>
        <begin position="26"/>
        <end position="260"/>
    </location>
</feature>
<keyword evidence="2" id="KW-0808">Transferase</keyword>
<dbReference type="InterPro" id="IPR043519">
    <property type="entry name" value="NT_sf"/>
</dbReference>
<dbReference type="GO" id="GO:0016740">
    <property type="term" value="F:transferase activity"/>
    <property type="evidence" value="ECO:0007669"/>
    <property type="project" value="UniProtKB-KW"/>
</dbReference>
<gene>
    <name evidence="2" type="ORF">C9J12_25000</name>
</gene>
<dbReference type="OrthoDB" id="5823369at2"/>
<dbReference type="EMBL" id="PYMJ01000039">
    <property type="protein sequence ID" value="PSU44932.1"/>
    <property type="molecule type" value="Genomic_DNA"/>
</dbReference>
<keyword evidence="1" id="KW-0732">Signal</keyword>
<dbReference type="AlphaFoldDB" id="A0A2T3J834"/>
<dbReference type="Proteomes" id="UP000240987">
    <property type="component" value="Unassembled WGS sequence"/>
</dbReference>
<evidence type="ECO:0000256" key="1">
    <source>
        <dbReference type="SAM" id="SignalP"/>
    </source>
</evidence>
<comment type="caution">
    <text evidence="2">The sequence shown here is derived from an EMBL/GenBank/DDBJ whole genome shotgun (WGS) entry which is preliminary data.</text>
</comment>
<proteinExistence type="predicted"/>
<name>A0A2T3J834_9GAMM</name>
<dbReference type="Gene3D" id="3.30.460.10">
    <property type="entry name" value="Beta Polymerase, domain 2"/>
    <property type="match status" value="1"/>
</dbReference>
<accession>A0A2T3J834</accession>
<keyword evidence="3" id="KW-1185">Reference proteome</keyword>
<evidence type="ECO:0000313" key="2">
    <source>
        <dbReference type="EMBL" id="PSU44932.1"/>
    </source>
</evidence>
<feature type="signal peptide" evidence="1">
    <location>
        <begin position="1"/>
        <end position="25"/>
    </location>
</feature>
<protein>
    <submittedName>
        <fullName evidence="2">Phosphoribosylglycinamide formyltransferase</fullName>
    </submittedName>
</protein>
<evidence type="ECO:0000313" key="3">
    <source>
        <dbReference type="Proteomes" id="UP000240987"/>
    </source>
</evidence>
<sequence>MGTKSILRTCFVLLFVLGRSPIATASLPNYIDSESELPSSSQESKKSFQGSLSGLYAIPTWRLPHITQPQNDFGSLYLQAQIAQNELEQLIQQTSMITGTSASSPGIKSRDRAEYKIATELNGSVHKLTDLARGSLVANDINSLVQTFELLSKEVTIVEVKNRFKQPAKSGYRDLKMLVRLPNSQHIAEIQLHLEGISDIKNGKEHQLYEQIQTIERIAKANNRQLNDIELAKIRQLRNQSQYLYSSAWQEYLQPKLAVS</sequence>